<dbReference type="Gene3D" id="3.30.300.210">
    <property type="entry name" value="Nutrient germinant receptor protein C, domain 3"/>
    <property type="match status" value="1"/>
</dbReference>
<evidence type="ECO:0000313" key="10">
    <source>
        <dbReference type="EMBL" id="QJD81748.1"/>
    </source>
</evidence>
<evidence type="ECO:0000313" key="11">
    <source>
        <dbReference type="Proteomes" id="UP000502248"/>
    </source>
</evidence>
<evidence type="ECO:0000256" key="6">
    <source>
        <dbReference type="ARBA" id="ARBA00023139"/>
    </source>
</evidence>
<dbReference type="Proteomes" id="UP000502248">
    <property type="component" value="Chromosome"/>
</dbReference>
<dbReference type="KEGG" id="cheb:HH215_00165"/>
<dbReference type="AlphaFoldDB" id="A0A7Z2VEK6"/>
<keyword evidence="5" id="KW-0472">Membrane</keyword>
<organism evidence="10 11">
    <name type="scientific">Cohnella herbarum</name>
    <dbReference type="NCBI Taxonomy" id="2728023"/>
    <lineage>
        <taxon>Bacteria</taxon>
        <taxon>Bacillati</taxon>
        <taxon>Bacillota</taxon>
        <taxon>Bacilli</taxon>
        <taxon>Bacillales</taxon>
        <taxon>Paenibacillaceae</taxon>
        <taxon>Cohnella</taxon>
    </lineage>
</organism>
<dbReference type="Pfam" id="PF05504">
    <property type="entry name" value="Spore_GerAC"/>
    <property type="match status" value="1"/>
</dbReference>
<feature type="domain" description="Spore germination GerAC-like C-terminal" evidence="8">
    <location>
        <begin position="207"/>
        <end position="362"/>
    </location>
</feature>
<dbReference type="InterPro" id="IPR038501">
    <property type="entry name" value="Spore_GerAC_C_sf"/>
</dbReference>
<evidence type="ECO:0000256" key="5">
    <source>
        <dbReference type="ARBA" id="ARBA00023136"/>
    </source>
</evidence>
<dbReference type="InterPro" id="IPR046953">
    <property type="entry name" value="Spore_GerAC-like_C"/>
</dbReference>
<dbReference type="Pfam" id="PF25198">
    <property type="entry name" value="Spore_GerAC_N"/>
    <property type="match status" value="1"/>
</dbReference>
<proteinExistence type="inferred from homology"/>
<comment type="subcellular location">
    <subcellularLocation>
        <location evidence="1">Membrane</location>
        <topology evidence="1">Lipid-anchor</topology>
    </subcellularLocation>
</comment>
<evidence type="ECO:0000256" key="2">
    <source>
        <dbReference type="ARBA" id="ARBA00007886"/>
    </source>
</evidence>
<sequence length="365" mass="41805">MRFRKTILILVLFTLTSTIYGCGFKDIDKRFFVVAMGIDRGSKPNTYRVTLRLAIPSSKIESGEAKTEVESYESPSIAEAVRHLKALVDKELDFGHCRVILFGKTLMETGVADPLRWLSRRRDIAMVAFMGMAEPDAFNILKLHPQSERYPGNALFLSFGSEGTESSFTLTEYLFDWARRQSETGKDGYLPIIRRDIDNNSYRIDRVAFLDKQKLRLCLEPQEAQLFNISAKHFEKSFIAVPYQGTRIVLALSKIKSHVNISNSEAPVVNYYIRASGFLEDSPQYLLEGNAPNIENLLQTEFNSQLEDLLYKIRDAGVDPYGFGLHYLAQYFGRSKEWEYWKKAYPTVSFRVHSRIVIDKSGLIK</sequence>
<evidence type="ECO:0000256" key="4">
    <source>
        <dbReference type="ARBA" id="ARBA00022729"/>
    </source>
</evidence>
<name>A0A7Z2VEK6_9BACL</name>
<keyword evidence="11" id="KW-1185">Reference proteome</keyword>
<accession>A0A7Z2VEK6</accession>
<gene>
    <name evidence="10" type="ORF">HH215_00165</name>
</gene>
<dbReference type="InterPro" id="IPR057336">
    <property type="entry name" value="GerAC_N"/>
</dbReference>
<keyword evidence="6" id="KW-0564">Palmitate</keyword>
<protein>
    <submittedName>
        <fullName evidence="10">Ger(X)C family spore germination protein</fullName>
    </submittedName>
</protein>
<dbReference type="GO" id="GO:0016020">
    <property type="term" value="C:membrane"/>
    <property type="evidence" value="ECO:0007669"/>
    <property type="project" value="UniProtKB-SubCell"/>
</dbReference>
<dbReference type="PROSITE" id="PS51257">
    <property type="entry name" value="PROKAR_LIPOPROTEIN"/>
    <property type="match status" value="1"/>
</dbReference>
<evidence type="ECO:0000259" key="9">
    <source>
        <dbReference type="Pfam" id="PF25198"/>
    </source>
</evidence>
<evidence type="ECO:0000256" key="7">
    <source>
        <dbReference type="ARBA" id="ARBA00023288"/>
    </source>
</evidence>
<evidence type="ECO:0000259" key="8">
    <source>
        <dbReference type="Pfam" id="PF05504"/>
    </source>
</evidence>
<comment type="similarity">
    <text evidence="2">Belongs to the GerABKC lipoprotein family.</text>
</comment>
<reference evidence="10 11" key="1">
    <citation type="submission" date="2020-04" db="EMBL/GenBank/DDBJ databases">
        <title>Genome sequencing of novel species.</title>
        <authorList>
            <person name="Heo J."/>
            <person name="Kim S.-J."/>
            <person name="Kim J.-S."/>
            <person name="Hong S.-B."/>
            <person name="Kwon S.-W."/>
        </authorList>
    </citation>
    <scope>NUCLEOTIDE SEQUENCE [LARGE SCALE GENOMIC DNA]</scope>
    <source>
        <strain evidence="10 11">MFER-1</strain>
    </source>
</reference>
<keyword evidence="4" id="KW-0732">Signal</keyword>
<keyword evidence="7" id="KW-0449">Lipoprotein</keyword>
<dbReference type="NCBIfam" id="TIGR02887">
    <property type="entry name" value="spore_ger_x_C"/>
    <property type="match status" value="1"/>
</dbReference>
<dbReference type="PANTHER" id="PTHR35789:SF1">
    <property type="entry name" value="SPORE GERMINATION PROTEIN B3"/>
    <property type="match status" value="1"/>
</dbReference>
<dbReference type="InterPro" id="IPR008844">
    <property type="entry name" value="Spore_GerAC-like"/>
</dbReference>
<keyword evidence="3" id="KW-0309">Germination</keyword>
<dbReference type="EMBL" id="CP051680">
    <property type="protein sequence ID" value="QJD81748.1"/>
    <property type="molecule type" value="Genomic_DNA"/>
</dbReference>
<evidence type="ECO:0000256" key="1">
    <source>
        <dbReference type="ARBA" id="ARBA00004635"/>
    </source>
</evidence>
<dbReference type="GO" id="GO:0009847">
    <property type="term" value="P:spore germination"/>
    <property type="evidence" value="ECO:0007669"/>
    <property type="project" value="InterPro"/>
</dbReference>
<dbReference type="RefSeq" id="WP_169278054.1">
    <property type="nucleotide sequence ID" value="NZ_CP051680.1"/>
</dbReference>
<dbReference type="PANTHER" id="PTHR35789">
    <property type="entry name" value="SPORE GERMINATION PROTEIN B3"/>
    <property type="match status" value="1"/>
</dbReference>
<evidence type="ECO:0000256" key="3">
    <source>
        <dbReference type="ARBA" id="ARBA00022544"/>
    </source>
</evidence>
<feature type="domain" description="Spore germination protein N-terminal" evidence="9">
    <location>
        <begin position="25"/>
        <end position="194"/>
    </location>
</feature>